<feature type="domain" description="Glycosyltransferase 2-like" evidence="4">
    <location>
        <begin position="4"/>
        <end position="157"/>
    </location>
</feature>
<dbReference type="InterPro" id="IPR029044">
    <property type="entry name" value="Nucleotide-diphossugar_trans"/>
</dbReference>
<evidence type="ECO:0000313" key="6">
    <source>
        <dbReference type="Proteomes" id="UP000290875"/>
    </source>
</evidence>
<evidence type="ECO:0000256" key="3">
    <source>
        <dbReference type="ARBA" id="ARBA00022679"/>
    </source>
</evidence>
<dbReference type="AlphaFoldDB" id="A0A4Q2E3D7"/>
<evidence type="ECO:0000313" key="5">
    <source>
        <dbReference type="EMBL" id="RXW26706.1"/>
    </source>
</evidence>
<dbReference type="Proteomes" id="UP000290875">
    <property type="component" value="Unassembled WGS sequence"/>
</dbReference>
<dbReference type="SUPFAM" id="SSF53448">
    <property type="entry name" value="Nucleotide-diphospho-sugar transferases"/>
    <property type="match status" value="1"/>
</dbReference>
<sequence>MHFSVLMSLYDKEKPSYLEECLESLANQTVKADEIVLVYDGPINTALSTVVDRWSMSLPIKIVALKKNVGLGQALNEGMKHCTYDYVMRMDTDDICQPTRFELQSAFMELNPDIDISGSCIREFIGDKKNIVSERKVPLSNEEIKKFARHKNPFNHMTVIFKKSSVQSVGGYQHHYLMEDYNLWLRLLGSGFKAGNLEESLVLVRVGADMLVRRRGLKYVSSEYRLAQIKRITGFQNMLTSHYYFILRSIPRLLPLWALKRIYNITRK</sequence>
<evidence type="ECO:0000259" key="4">
    <source>
        <dbReference type="Pfam" id="PF00535"/>
    </source>
</evidence>
<dbReference type="PANTHER" id="PTHR43685">
    <property type="entry name" value="GLYCOSYLTRANSFERASE"/>
    <property type="match status" value="1"/>
</dbReference>
<name>A0A4Q2E3D7_ENTCL</name>
<proteinExistence type="inferred from homology"/>
<dbReference type="RefSeq" id="WP_129325194.1">
    <property type="nucleotide sequence ID" value="NZ_QJSL01000028.1"/>
</dbReference>
<comment type="caution">
    <text evidence="5">The sequence shown here is derived from an EMBL/GenBank/DDBJ whole genome shotgun (WGS) entry which is preliminary data.</text>
</comment>
<dbReference type="InterPro" id="IPR050834">
    <property type="entry name" value="Glycosyltransf_2"/>
</dbReference>
<comment type="similarity">
    <text evidence="1">Belongs to the glycosyltransferase 2 family.</text>
</comment>
<keyword evidence="2" id="KW-0328">Glycosyltransferase</keyword>
<dbReference type="Gene3D" id="3.90.550.10">
    <property type="entry name" value="Spore Coat Polysaccharide Biosynthesis Protein SpsA, Chain A"/>
    <property type="match status" value="1"/>
</dbReference>
<organism evidence="5 6">
    <name type="scientific">Enterobacter cloacae</name>
    <dbReference type="NCBI Taxonomy" id="550"/>
    <lineage>
        <taxon>Bacteria</taxon>
        <taxon>Pseudomonadati</taxon>
        <taxon>Pseudomonadota</taxon>
        <taxon>Gammaproteobacteria</taxon>
        <taxon>Enterobacterales</taxon>
        <taxon>Enterobacteriaceae</taxon>
        <taxon>Enterobacter</taxon>
        <taxon>Enterobacter cloacae complex</taxon>
    </lineage>
</organism>
<dbReference type="InterPro" id="IPR001173">
    <property type="entry name" value="Glyco_trans_2-like"/>
</dbReference>
<reference evidence="5 6" key="1">
    <citation type="submission" date="2018-06" db="EMBL/GenBank/DDBJ databases">
        <title>Carbapenemase-producing Enterobacteriaceae present in wastewater treatment plant effluent and nearby surface waters in the US.</title>
        <authorList>
            <person name="Mathys D.A."/>
            <person name="Mollenkopf D.F."/>
            <person name="Feicht S.M."/>
            <person name="Adams R.J."/>
            <person name="Albers A.L."/>
            <person name="Grooters S.V."/>
            <person name="Stuever D.M."/>
            <person name="Daniels J.B."/>
            <person name="Wittum T.E."/>
        </authorList>
    </citation>
    <scope>NUCLEOTIDE SEQUENCE [LARGE SCALE GENOMIC DNA]</scope>
    <source>
        <strain evidence="5 6">GEO_4_Eff_A</strain>
    </source>
</reference>
<dbReference type="Pfam" id="PF00535">
    <property type="entry name" value="Glycos_transf_2"/>
    <property type="match status" value="1"/>
</dbReference>
<evidence type="ECO:0000256" key="1">
    <source>
        <dbReference type="ARBA" id="ARBA00006739"/>
    </source>
</evidence>
<evidence type="ECO:0000256" key="2">
    <source>
        <dbReference type="ARBA" id="ARBA00022676"/>
    </source>
</evidence>
<dbReference type="PANTHER" id="PTHR43685:SF5">
    <property type="entry name" value="GLYCOSYLTRANSFERASE EPSE-RELATED"/>
    <property type="match status" value="1"/>
</dbReference>
<dbReference type="GO" id="GO:0016757">
    <property type="term" value="F:glycosyltransferase activity"/>
    <property type="evidence" value="ECO:0007669"/>
    <property type="project" value="UniProtKB-KW"/>
</dbReference>
<dbReference type="CDD" id="cd04195">
    <property type="entry name" value="GT2_AmsE_like"/>
    <property type="match status" value="1"/>
</dbReference>
<keyword evidence="3" id="KW-0808">Transferase</keyword>
<protein>
    <submittedName>
        <fullName evidence="5">Amylovoran biosynthesis protein AmsE</fullName>
    </submittedName>
</protein>
<accession>A0A4Q2E3D7</accession>
<gene>
    <name evidence="5" type="ORF">DM877_22770</name>
</gene>
<dbReference type="EMBL" id="QJSL01000028">
    <property type="protein sequence ID" value="RXW26706.1"/>
    <property type="molecule type" value="Genomic_DNA"/>
</dbReference>